<reference evidence="3 4" key="1">
    <citation type="submission" date="2014-08" db="EMBL/GenBank/DDBJ databases">
        <authorList>
            <person name="Hassan Y.I."/>
            <person name="Lepp D."/>
            <person name="Zhou T."/>
        </authorList>
    </citation>
    <scope>NUCLEOTIDE SEQUENCE [LARGE SCALE GENOMIC DNA]</scope>
    <source>
        <strain evidence="3 4">IFO13584</strain>
    </source>
</reference>
<evidence type="ECO:0000313" key="4">
    <source>
        <dbReference type="Proteomes" id="UP000028981"/>
    </source>
</evidence>
<evidence type="ECO:0008006" key="5">
    <source>
        <dbReference type="Google" id="ProtNLM"/>
    </source>
</evidence>
<feature type="transmembrane region" description="Helical" evidence="2">
    <location>
        <begin position="81"/>
        <end position="100"/>
    </location>
</feature>
<comment type="caution">
    <text evidence="3">The sequence shown here is derived from an EMBL/GenBank/DDBJ whole genome shotgun (WGS) entry which is preliminary data.</text>
</comment>
<feature type="region of interest" description="Disordered" evidence="1">
    <location>
        <begin position="250"/>
        <end position="275"/>
    </location>
</feature>
<dbReference type="InterPro" id="IPR010865">
    <property type="entry name" value="DUF1499"/>
</dbReference>
<evidence type="ECO:0000256" key="2">
    <source>
        <dbReference type="SAM" id="Phobius"/>
    </source>
</evidence>
<sequence>MRILIRTSKTAIWARRIGRIAIPLVILPVGMHHLGLIDSPSFFIVALLALAVSALASFVGFLALIRLWFSGDQGWSKALSGLFLGLICLLPFAYYGYYAWRYPPVTDIATVARGELPLLFLPDTAKMPPPLLIKPDEQARIFPNATTRTYPLDVVSLFGVVERLAQAEGWDIRLTRAPGLDGTPGRLNARITTIPGWREEAVLRVAPTSTGAKVDMRSASINAPHDFGSNGTRIERFMVTLDNEVTTLLRDNPNVNQPASAEDEEPAPSVEGEGD</sequence>
<name>A0A087M1J6_9HYPH</name>
<organism evidence="3 4">
    <name type="scientific">Devosia riboflavina</name>
    <dbReference type="NCBI Taxonomy" id="46914"/>
    <lineage>
        <taxon>Bacteria</taxon>
        <taxon>Pseudomonadati</taxon>
        <taxon>Pseudomonadota</taxon>
        <taxon>Alphaproteobacteria</taxon>
        <taxon>Hyphomicrobiales</taxon>
        <taxon>Devosiaceae</taxon>
        <taxon>Devosia</taxon>
    </lineage>
</organism>
<dbReference type="OrthoDB" id="1523552at2"/>
<keyword evidence="4" id="KW-1185">Reference proteome</keyword>
<protein>
    <recommendedName>
        <fullName evidence="5">DUF1499 domain-containing protein</fullName>
    </recommendedName>
</protein>
<keyword evidence="2" id="KW-1133">Transmembrane helix</keyword>
<accession>A0A087M1J6</accession>
<feature type="transmembrane region" description="Helical" evidence="2">
    <location>
        <begin position="20"/>
        <end position="37"/>
    </location>
</feature>
<gene>
    <name evidence="3" type="ORF">JP75_13525</name>
</gene>
<keyword evidence="2" id="KW-0472">Membrane</keyword>
<dbReference type="EMBL" id="JQGC01000011">
    <property type="protein sequence ID" value="KFL30749.1"/>
    <property type="molecule type" value="Genomic_DNA"/>
</dbReference>
<evidence type="ECO:0000256" key="1">
    <source>
        <dbReference type="SAM" id="MobiDB-lite"/>
    </source>
</evidence>
<dbReference type="Proteomes" id="UP000028981">
    <property type="component" value="Unassembled WGS sequence"/>
</dbReference>
<dbReference type="RefSeq" id="WP_035083652.1">
    <property type="nucleotide sequence ID" value="NZ_JQGC01000011.1"/>
</dbReference>
<proteinExistence type="predicted"/>
<dbReference type="AlphaFoldDB" id="A0A087M1J6"/>
<dbReference type="STRING" id="46914.JP75_13525"/>
<evidence type="ECO:0000313" key="3">
    <source>
        <dbReference type="EMBL" id="KFL30749.1"/>
    </source>
</evidence>
<feature type="transmembrane region" description="Helical" evidence="2">
    <location>
        <begin position="43"/>
        <end position="69"/>
    </location>
</feature>
<dbReference type="Pfam" id="PF07386">
    <property type="entry name" value="DUF1499"/>
    <property type="match status" value="1"/>
</dbReference>
<keyword evidence="2" id="KW-0812">Transmembrane</keyword>
<feature type="compositionally biased region" description="Acidic residues" evidence="1">
    <location>
        <begin position="261"/>
        <end position="275"/>
    </location>
</feature>